<reference evidence="2 3" key="1">
    <citation type="submission" date="2016-11" db="EMBL/GenBank/DDBJ databases">
        <authorList>
            <person name="Jaros S."/>
            <person name="Januszkiewicz K."/>
            <person name="Wedrychowicz H."/>
        </authorList>
    </citation>
    <scope>NUCLEOTIDE SEQUENCE [LARGE SCALE GENOMIC DNA]</scope>
    <source>
        <strain evidence="2 3">DSM 17918</strain>
    </source>
</reference>
<dbReference type="OrthoDB" id="1719001at2"/>
<keyword evidence="3" id="KW-1185">Reference proteome</keyword>
<dbReference type="EMBL" id="FQVH01000001">
    <property type="protein sequence ID" value="SHE39514.1"/>
    <property type="molecule type" value="Genomic_DNA"/>
</dbReference>
<dbReference type="STRING" id="1121256.SAMN02746089_00217"/>
<accession>A0A1M4T530</accession>
<dbReference type="NCBIfam" id="NF038032">
    <property type="entry name" value="CehA_McbA_metalo"/>
    <property type="match status" value="1"/>
</dbReference>
<protein>
    <submittedName>
        <fullName evidence="2">PHP domain-containing protein</fullName>
    </submittedName>
</protein>
<dbReference type="Proteomes" id="UP000184088">
    <property type="component" value="Unassembled WGS sequence"/>
</dbReference>
<dbReference type="GO" id="GO:0035312">
    <property type="term" value="F:5'-3' DNA exonuclease activity"/>
    <property type="evidence" value="ECO:0007669"/>
    <property type="project" value="TreeGrafter"/>
</dbReference>
<dbReference type="GO" id="GO:0004534">
    <property type="term" value="F:5'-3' RNA exonuclease activity"/>
    <property type="evidence" value="ECO:0007669"/>
    <property type="project" value="TreeGrafter"/>
</dbReference>
<dbReference type="PANTHER" id="PTHR42924">
    <property type="entry name" value="EXONUCLEASE"/>
    <property type="match status" value="1"/>
</dbReference>
<dbReference type="InterPro" id="IPR016195">
    <property type="entry name" value="Pol/histidinol_Pase-like"/>
</dbReference>
<name>A0A1M4T530_9THEO</name>
<dbReference type="PANTHER" id="PTHR42924:SF3">
    <property type="entry name" value="POLYMERASE_HISTIDINOL PHOSPHATASE N-TERMINAL DOMAIN-CONTAINING PROTEIN"/>
    <property type="match status" value="1"/>
</dbReference>
<dbReference type="AlphaFoldDB" id="A0A1M4T530"/>
<feature type="domain" description="Polymerase/histidinol phosphatase N-terminal" evidence="1">
    <location>
        <begin position="7"/>
        <end position="72"/>
    </location>
</feature>
<gene>
    <name evidence="2" type="ORF">SAMN02746089_00217</name>
</gene>
<dbReference type="InterPro" id="IPR052018">
    <property type="entry name" value="PHP_domain"/>
</dbReference>
<organism evidence="2 3">
    <name type="scientific">Caldanaerobius fijiensis DSM 17918</name>
    <dbReference type="NCBI Taxonomy" id="1121256"/>
    <lineage>
        <taxon>Bacteria</taxon>
        <taxon>Bacillati</taxon>
        <taxon>Bacillota</taxon>
        <taxon>Clostridia</taxon>
        <taxon>Thermoanaerobacterales</taxon>
        <taxon>Thermoanaerobacteraceae</taxon>
        <taxon>Caldanaerobius</taxon>
    </lineage>
</organism>
<evidence type="ECO:0000259" key="1">
    <source>
        <dbReference type="SMART" id="SM00481"/>
    </source>
</evidence>
<dbReference type="InterPro" id="IPR004013">
    <property type="entry name" value="PHP_dom"/>
</dbReference>
<dbReference type="SUPFAM" id="SSF89550">
    <property type="entry name" value="PHP domain-like"/>
    <property type="match status" value="1"/>
</dbReference>
<dbReference type="RefSeq" id="WP_073341228.1">
    <property type="nucleotide sequence ID" value="NZ_FQVH01000001.1"/>
</dbReference>
<evidence type="ECO:0000313" key="2">
    <source>
        <dbReference type="EMBL" id="SHE39514.1"/>
    </source>
</evidence>
<proteinExistence type="predicted"/>
<evidence type="ECO:0000313" key="3">
    <source>
        <dbReference type="Proteomes" id="UP000184088"/>
    </source>
</evidence>
<sequence>MKYWIPCELHTHTTHSDGRQSLMELAEKAKKEEIRCIALTDHNTISGNSDKYNVMKQTGVHIISGLEWTTFYGHMVILGVKRYEDWRNIEIDNIDASIEKIHDHGAIVGIAHPFRIGSPLCTGCYWEYKVKDWNNIDYIEVMSSDVLKDKSSNMRTLDFWTDLLNQGFRPTAVYGRDWHSGGNAEKNVAVTYLGIDTLNGDFDSAVLNAIANGAAVVTSGPLLLMECKLKNVNKIYTIGETIQLEKSDGCIDIDVSIDFTVRKDQWRLGENMTLSIVSNKGEIARVPVDVNRPNFSFDVLHTGIKWIRAELYGFIDEQQLLIALTNPIYFKM</sequence>
<dbReference type="Gene3D" id="3.20.20.140">
    <property type="entry name" value="Metal-dependent hydrolases"/>
    <property type="match status" value="1"/>
</dbReference>
<dbReference type="SMART" id="SM00481">
    <property type="entry name" value="POLIIIAc"/>
    <property type="match status" value="1"/>
</dbReference>
<dbReference type="Pfam" id="PF02811">
    <property type="entry name" value="PHP"/>
    <property type="match status" value="1"/>
</dbReference>
<dbReference type="InterPro" id="IPR003141">
    <property type="entry name" value="Pol/His_phosphatase_N"/>
</dbReference>